<evidence type="ECO:0000313" key="3">
    <source>
        <dbReference type="EMBL" id="MDL2405642.1"/>
    </source>
</evidence>
<protein>
    <submittedName>
        <fullName evidence="3">Uncharacterized protein</fullName>
    </submittedName>
</protein>
<evidence type="ECO:0000256" key="1">
    <source>
        <dbReference type="SAM" id="MobiDB-lite"/>
    </source>
</evidence>
<comment type="caution">
    <text evidence="3">The sequence shown here is derived from an EMBL/GenBank/DDBJ whole genome shotgun (WGS) entry which is preliminary data.</text>
</comment>
<organism evidence="3 4">
    <name type="scientific">Rhizobium calliandrae</name>
    <dbReference type="NCBI Taxonomy" id="1312182"/>
    <lineage>
        <taxon>Bacteria</taxon>
        <taxon>Pseudomonadati</taxon>
        <taxon>Pseudomonadota</taxon>
        <taxon>Alphaproteobacteria</taxon>
        <taxon>Hyphomicrobiales</taxon>
        <taxon>Rhizobiaceae</taxon>
        <taxon>Rhizobium/Agrobacterium group</taxon>
        <taxon>Rhizobium</taxon>
    </lineage>
</organism>
<dbReference type="RefSeq" id="WP_285878602.1">
    <property type="nucleotide sequence ID" value="NZ_JARFYN010000008.1"/>
</dbReference>
<feature type="signal peptide" evidence="2">
    <location>
        <begin position="1"/>
        <end position="23"/>
    </location>
</feature>
<reference evidence="3" key="1">
    <citation type="submission" date="2023-06" db="EMBL/GenBank/DDBJ databases">
        <title>Phylogenetic Diversity of Rhizobium strains.</title>
        <authorList>
            <person name="Moura F.T."/>
            <person name="Helene L.C.F."/>
            <person name="Hungria M."/>
        </authorList>
    </citation>
    <scope>NUCLEOTIDE SEQUENCE</scope>
    <source>
        <strain evidence="3">CCGE524</strain>
    </source>
</reference>
<accession>A0ABT7KAH7</accession>
<dbReference type="Proteomes" id="UP001172630">
    <property type="component" value="Unassembled WGS sequence"/>
</dbReference>
<evidence type="ECO:0000256" key="2">
    <source>
        <dbReference type="SAM" id="SignalP"/>
    </source>
</evidence>
<feature type="compositionally biased region" description="Polar residues" evidence="1">
    <location>
        <begin position="191"/>
        <end position="208"/>
    </location>
</feature>
<dbReference type="EMBL" id="JARFYN010000008">
    <property type="protein sequence ID" value="MDL2405642.1"/>
    <property type="molecule type" value="Genomic_DNA"/>
</dbReference>
<feature type="region of interest" description="Disordered" evidence="1">
    <location>
        <begin position="190"/>
        <end position="253"/>
    </location>
</feature>
<gene>
    <name evidence="3" type="ORF">PY650_08180</name>
</gene>
<keyword evidence="2" id="KW-0732">Signal</keyword>
<feature type="chain" id="PRO_5046669715" evidence="2">
    <location>
        <begin position="24"/>
        <end position="253"/>
    </location>
</feature>
<sequence length="253" mass="27548">MNRGRNFSSCLLLSLSVTAPALAQTNTICDELRGRYANVTEVIGASAETRQLSRAIVRQNVVIRQLRSDMRNQGCTVDSSVVIFGSGSGDSGACDEMQRSLDRMEQDLGSLMDERELSLTRVDAEGAQRRQLLSAMQRNGCSIPASAEPDTVINTRLKPEPYAPEQQSLVEPESSITTIETPRPKPDFTLPQGQAPVTTAPAITQIQPKQLPPDRPYDPTTNKVRQVGPQFLDPDQGSLDLKHPKAAGPQPAQ</sequence>
<evidence type="ECO:0000313" key="4">
    <source>
        <dbReference type="Proteomes" id="UP001172630"/>
    </source>
</evidence>
<keyword evidence="4" id="KW-1185">Reference proteome</keyword>
<name>A0ABT7KAH7_9HYPH</name>
<proteinExistence type="predicted"/>